<dbReference type="Gene3D" id="3.30.750.140">
    <property type="match status" value="1"/>
</dbReference>
<dbReference type="CDD" id="cd17470">
    <property type="entry name" value="T3SS_Flik_C"/>
    <property type="match status" value="1"/>
</dbReference>
<dbReference type="InterPro" id="IPR001635">
    <property type="entry name" value="Flag_hook_Flik"/>
</dbReference>
<accession>A0A3N4ED16</accession>
<dbReference type="RefSeq" id="WP_124011928.1">
    <property type="nucleotide sequence ID" value="NZ_CP034073.1"/>
</dbReference>
<comment type="similarity">
    <text evidence="2">Belongs to the FliK family.</text>
</comment>
<feature type="compositionally biased region" description="Basic and acidic residues" evidence="4">
    <location>
        <begin position="480"/>
        <end position="493"/>
    </location>
</feature>
<reference evidence="9" key="2">
    <citation type="submission" date="2018-11" db="EMBL/GenBank/DDBJ databases">
        <title>Shewanella sp. R106.</title>
        <authorList>
            <person name="Hwang Y.J."/>
            <person name="Hwang C.Y."/>
        </authorList>
    </citation>
    <scope>NUCLEOTIDE SEQUENCE [LARGE SCALE GENOMIC DNA]</scope>
    <source>
        <strain evidence="9">R106</strain>
    </source>
</reference>
<protein>
    <submittedName>
        <fullName evidence="7">Flagellar hook-length control protein FliK</fullName>
    </submittedName>
</protein>
<evidence type="ECO:0000256" key="3">
    <source>
        <dbReference type="ARBA" id="ARBA00022795"/>
    </source>
</evidence>
<dbReference type="Proteomes" id="UP000273778">
    <property type="component" value="Chromosome"/>
</dbReference>
<evidence type="ECO:0000313" key="8">
    <source>
        <dbReference type="Proteomes" id="UP000273778"/>
    </source>
</evidence>
<evidence type="ECO:0000313" key="6">
    <source>
        <dbReference type="EMBL" id="AZG36978.1"/>
    </source>
</evidence>
<dbReference type="InterPro" id="IPR052563">
    <property type="entry name" value="FliK"/>
</dbReference>
<keyword evidence="3" id="KW-1005">Bacterial flagellum biogenesis</keyword>
<evidence type="ECO:0000259" key="5">
    <source>
        <dbReference type="Pfam" id="PF02120"/>
    </source>
</evidence>
<dbReference type="Proteomes" id="UP000278855">
    <property type="component" value="Unassembled WGS sequence"/>
</dbReference>
<feature type="region of interest" description="Disordered" evidence="4">
    <location>
        <begin position="1"/>
        <end position="21"/>
    </location>
</feature>
<evidence type="ECO:0000256" key="1">
    <source>
        <dbReference type="ARBA" id="ARBA00003944"/>
    </source>
</evidence>
<dbReference type="PANTHER" id="PTHR37533">
    <property type="entry name" value="FLAGELLAR HOOK-LENGTH CONTROL PROTEIN"/>
    <property type="match status" value="1"/>
</dbReference>
<dbReference type="InterPro" id="IPR038610">
    <property type="entry name" value="FliK-like_C_sf"/>
</dbReference>
<organism evidence="7 9">
    <name type="scientific">Shewanella psychromarinicola</name>
    <dbReference type="NCBI Taxonomy" id="2487742"/>
    <lineage>
        <taxon>Bacteria</taxon>
        <taxon>Pseudomonadati</taxon>
        <taxon>Pseudomonadota</taxon>
        <taxon>Gammaproteobacteria</taxon>
        <taxon>Alteromonadales</taxon>
        <taxon>Shewanellaceae</taxon>
        <taxon>Shewanella</taxon>
    </lineage>
</organism>
<dbReference type="PANTHER" id="PTHR37533:SF2">
    <property type="entry name" value="FLAGELLAR HOOK-LENGTH CONTROL PROTEIN"/>
    <property type="match status" value="1"/>
</dbReference>
<dbReference type="InterPro" id="IPR021136">
    <property type="entry name" value="Flagellar_hook_control-like_C"/>
</dbReference>
<dbReference type="EMBL" id="RKKB01000001">
    <property type="protein sequence ID" value="RPA34832.1"/>
    <property type="molecule type" value="Genomic_DNA"/>
</dbReference>
<dbReference type="KEGG" id="spsr:EGC80_20315"/>
<keyword evidence="7" id="KW-0966">Cell projection</keyword>
<keyword evidence="7" id="KW-0282">Flagellum</keyword>
<feature type="domain" description="Flagellar hook-length control protein-like C-terminal" evidence="5">
    <location>
        <begin position="397"/>
        <end position="478"/>
    </location>
</feature>
<sequence>MQQMNNILLGNSSKPADASTKVNVQGVENKTFLSAFNQASESGLILRRNANTAQVSFDAEAGKANAGIASELSTDENADVEMIFAQLNMADSINKRHSSGGKELPHVEQSEVYFDTTFSAEAPNSAVVEKTNNDVGVSELFTDTIDLPADSINAKEALSQLSAEELDNLMAFADLSVKDLQALDPQALNVLISDFNLQAPVIDESILAMVEADIDRKLNSEQQNQIDKSVATSVVIQGKASATDVNSALNSAAVKSDMTGPFSSGLSRSAASVEATSAMNVDPKTILGDNDRINSNVQVDTDNAKVLAKADFSVVLDSLAIKRASGEPSTHLTPANFGLDAVADVSETDNKTLQNHNSFTSVNKSDVPQFQLSIRPQGEAGAQMQEMIQRFSPVMKQQLITMVSNGVQQAEIRLDPAELGHLTIKIQIQGDQTQVQFHVAQSQTRDIVEQAMPRLREMLAQEGLQLTDSHVSQGDGGSEQQHEQSGDHSGEGRQLDEISTQEVSLLTNPSRSLHSAIDYYA</sequence>
<dbReference type="GO" id="GO:0044780">
    <property type="term" value="P:bacterial-type flagellum assembly"/>
    <property type="evidence" value="ECO:0007669"/>
    <property type="project" value="InterPro"/>
</dbReference>
<evidence type="ECO:0000313" key="7">
    <source>
        <dbReference type="EMBL" id="RPA34832.1"/>
    </source>
</evidence>
<keyword evidence="7" id="KW-0969">Cilium</keyword>
<dbReference type="PRINTS" id="PR01007">
    <property type="entry name" value="FLGHOOKFLIK"/>
</dbReference>
<dbReference type="GO" id="GO:0009424">
    <property type="term" value="C:bacterial-type flagellum hook"/>
    <property type="evidence" value="ECO:0007669"/>
    <property type="project" value="InterPro"/>
</dbReference>
<keyword evidence="8" id="KW-1185">Reference proteome</keyword>
<dbReference type="Pfam" id="PF02120">
    <property type="entry name" value="Flg_hook"/>
    <property type="match status" value="1"/>
</dbReference>
<feature type="region of interest" description="Disordered" evidence="4">
    <location>
        <begin position="468"/>
        <end position="493"/>
    </location>
</feature>
<reference evidence="6 8" key="1">
    <citation type="submission" date="2018-11" db="EMBL/GenBank/DDBJ databases">
        <title>Shewanella sp. M2.</title>
        <authorList>
            <person name="Hwang Y.J."/>
            <person name="Hwang C.Y."/>
        </authorList>
    </citation>
    <scope>NUCLEOTIDE SEQUENCE [LARGE SCALE GENOMIC DNA]</scope>
    <source>
        <strain evidence="6 8">M2</strain>
    </source>
</reference>
<dbReference type="AlphaFoldDB" id="A0A3N4ED16"/>
<proteinExistence type="inferred from homology"/>
<dbReference type="EMBL" id="CP034073">
    <property type="protein sequence ID" value="AZG36978.1"/>
    <property type="molecule type" value="Genomic_DNA"/>
</dbReference>
<name>A0A3N4ED16_9GAMM</name>
<gene>
    <name evidence="7" type="ORF">EGC77_03985</name>
    <name evidence="6" type="ORF">EGC80_20315</name>
</gene>
<evidence type="ECO:0000256" key="4">
    <source>
        <dbReference type="SAM" id="MobiDB-lite"/>
    </source>
</evidence>
<evidence type="ECO:0000256" key="2">
    <source>
        <dbReference type="ARBA" id="ARBA00009149"/>
    </source>
</evidence>
<reference evidence="7" key="3">
    <citation type="submission" date="2018-11" db="EMBL/GenBank/DDBJ databases">
        <authorList>
            <person name="Hwang Y.J."/>
            <person name="Hwang C.Y."/>
        </authorList>
    </citation>
    <scope>NUCLEOTIDE SEQUENCE</scope>
    <source>
        <strain evidence="7">R106</strain>
    </source>
</reference>
<comment type="function">
    <text evidence="1">Controls the length of the flagellar hook.</text>
</comment>
<evidence type="ECO:0000313" key="9">
    <source>
        <dbReference type="Proteomes" id="UP000278855"/>
    </source>
</evidence>
<dbReference type="OrthoDB" id="1792985at2"/>